<name>A0A0E0PUS1_ORYRU</name>
<dbReference type="HOGENOM" id="CLU_103534_0_0_1"/>
<protein>
    <submittedName>
        <fullName evidence="2">Uncharacterized protein</fullName>
    </submittedName>
</protein>
<dbReference type="AlphaFoldDB" id="A0A0E0PUS1"/>
<keyword evidence="3" id="KW-1185">Reference proteome</keyword>
<feature type="transmembrane region" description="Helical" evidence="1">
    <location>
        <begin position="82"/>
        <end position="104"/>
    </location>
</feature>
<evidence type="ECO:0000313" key="3">
    <source>
        <dbReference type="Proteomes" id="UP000008022"/>
    </source>
</evidence>
<feature type="transmembrane region" description="Helical" evidence="1">
    <location>
        <begin position="168"/>
        <end position="188"/>
    </location>
</feature>
<dbReference type="eggNOG" id="ENOG502R4A2">
    <property type="taxonomic scope" value="Eukaryota"/>
</dbReference>
<accession>A0A0E0PUS1</accession>
<keyword evidence="1" id="KW-0472">Membrane</keyword>
<feature type="transmembrane region" description="Helical" evidence="1">
    <location>
        <begin position="49"/>
        <end position="70"/>
    </location>
</feature>
<reference evidence="3" key="1">
    <citation type="submission" date="2013-06" db="EMBL/GenBank/DDBJ databases">
        <authorList>
            <person name="Zhao Q."/>
        </authorList>
    </citation>
    <scope>NUCLEOTIDE SEQUENCE</scope>
    <source>
        <strain evidence="3">cv. W1943</strain>
    </source>
</reference>
<keyword evidence="1" id="KW-1133">Transmembrane helix</keyword>
<evidence type="ECO:0000256" key="1">
    <source>
        <dbReference type="SAM" id="Phobius"/>
    </source>
</evidence>
<feature type="transmembrane region" description="Helical" evidence="1">
    <location>
        <begin position="116"/>
        <end position="147"/>
    </location>
</feature>
<reference evidence="2" key="2">
    <citation type="submission" date="2015-06" db="UniProtKB">
        <authorList>
            <consortium name="EnsemblPlants"/>
        </authorList>
    </citation>
    <scope>IDENTIFICATION</scope>
</reference>
<organism evidence="2 3">
    <name type="scientific">Oryza rufipogon</name>
    <name type="common">Brownbeard rice</name>
    <name type="synonym">Asian wild rice</name>
    <dbReference type="NCBI Taxonomy" id="4529"/>
    <lineage>
        <taxon>Eukaryota</taxon>
        <taxon>Viridiplantae</taxon>
        <taxon>Streptophyta</taxon>
        <taxon>Embryophyta</taxon>
        <taxon>Tracheophyta</taxon>
        <taxon>Spermatophyta</taxon>
        <taxon>Magnoliopsida</taxon>
        <taxon>Liliopsida</taxon>
        <taxon>Poales</taxon>
        <taxon>Poaceae</taxon>
        <taxon>BOP clade</taxon>
        <taxon>Oryzoideae</taxon>
        <taxon>Oryzeae</taxon>
        <taxon>Oryzinae</taxon>
        <taxon>Oryza</taxon>
    </lineage>
</organism>
<keyword evidence="1" id="KW-0812">Transmembrane</keyword>
<dbReference type="OMA" id="FLDPQLG"/>
<proteinExistence type="predicted"/>
<dbReference type="EnsemblPlants" id="ORUFI06G06720.1">
    <property type="protein sequence ID" value="ORUFI06G06720.1"/>
    <property type="gene ID" value="ORUFI06G06720"/>
</dbReference>
<dbReference type="Proteomes" id="UP000008022">
    <property type="component" value="Unassembled WGS sequence"/>
</dbReference>
<dbReference type="Gramene" id="ORUFI06G06720.1">
    <property type="protein sequence ID" value="ORUFI06G06720.1"/>
    <property type="gene ID" value="ORUFI06G06720"/>
</dbReference>
<sequence>MASAPTAAACFGLLVAMWAIGLVSYLDQFLGALMSSARALPPLDVAVEVVMAVAAIGSLNTAMASIYFRVYNGRAAAANRRMLDGACFAVCASASVLLHLIFFLQPGAMDGADQDLLPLAAAVVHALLPASAAVTFFASIILIYAYLRSGGAGAGTGTSVKLLTKVTNSAALVTIVLSLVVAAIVVFYSE</sequence>
<evidence type="ECO:0000313" key="2">
    <source>
        <dbReference type="EnsemblPlants" id="ORUFI06G06720.1"/>
    </source>
</evidence>